<feature type="region of interest" description="Disordered" evidence="5">
    <location>
        <begin position="319"/>
        <end position="339"/>
    </location>
</feature>
<protein>
    <recommendedName>
        <fullName evidence="6">Ubiquitin-like protease family profile domain-containing protein</fullName>
    </recommendedName>
</protein>
<reference evidence="7 8" key="1">
    <citation type="journal article" date="2009" name="Nature">
        <title>The Sorghum bicolor genome and the diversification of grasses.</title>
        <authorList>
            <person name="Paterson A.H."/>
            <person name="Bowers J.E."/>
            <person name="Bruggmann R."/>
            <person name="Dubchak I."/>
            <person name="Grimwood J."/>
            <person name="Gundlach H."/>
            <person name="Haberer G."/>
            <person name="Hellsten U."/>
            <person name="Mitros T."/>
            <person name="Poliakov A."/>
            <person name="Schmutz J."/>
            <person name="Spannagl M."/>
            <person name="Tang H."/>
            <person name="Wang X."/>
            <person name="Wicker T."/>
            <person name="Bharti A.K."/>
            <person name="Chapman J."/>
            <person name="Feltus F.A."/>
            <person name="Gowik U."/>
            <person name="Grigoriev I.V."/>
            <person name="Lyons E."/>
            <person name="Maher C.A."/>
            <person name="Martis M."/>
            <person name="Narechania A."/>
            <person name="Otillar R.P."/>
            <person name="Penning B.W."/>
            <person name="Salamov A.A."/>
            <person name="Wang Y."/>
            <person name="Zhang L."/>
            <person name="Carpita N.C."/>
            <person name="Freeling M."/>
            <person name="Gingle A.R."/>
            <person name="Hash C.T."/>
            <person name="Keller B."/>
            <person name="Klein P."/>
            <person name="Kresovich S."/>
            <person name="McCann M.C."/>
            <person name="Ming R."/>
            <person name="Peterson D.G."/>
            <person name="Mehboob-ur-Rahman"/>
            <person name="Ware D."/>
            <person name="Westhoff P."/>
            <person name="Mayer K.F."/>
            <person name="Messing J."/>
            <person name="Rokhsar D.S."/>
        </authorList>
    </citation>
    <scope>NUCLEOTIDE SEQUENCE [LARGE SCALE GENOMIC DNA]</scope>
    <source>
        <strain evidence="8">cv. BTx623</strain>
    </source>
</reference>
<dbReference type="GO" id="GO:0008234">
    <property type="term" value="F:cysteine-type peptidase activity"/>
    <property type="evidence" value="ECO:0007669"/>
    <property type="project" value="UniProtKB-KW"/>
</dbReference>
<dbReference type="GO" id="GO:0006508">
    <property type="term" value="P:proteolysis"/>
    <property type="evidence" value="ECO:0007669"/>
    <property type="project" value="UniProtKB-KW"/>
</dbReference>
<keyword evidence="4" id="KW-0788">Thiol protease</keyword>
<name>A0A1Z5R738_SORBI</name>
<keyword evidence="8" id="KW-1185">Reference proteome</keyword>
<feature type="domain" description="Ubiquitin-like protease family profile" evidence="6">
    <location>
        <begin position="661"/>
        <end position="819"/>
    </location>
</feature>
<dbReference type="eggNOG" id="KOG3246">
    <property type="taxonomic scope" value="Eukaryota"/>
</dbReference>
<comment type="similarity">
    <text evidence="1">Belongs to the peptidase C48 family.</text>
</comment>
<evidence type="ECO:0000256" key="5">
    <source>
        <dbReference type="SAM" id="MobiDB-lite"/>
    </source>
</evidence>
<evidence type="ECO:0000313" key="7">
    <source>
        <dbReference type="EMBL" id="OQU79584.1"/>
    </source>
</evidence>
<dbReference type="Gramene" id="OQU79584">
    <property type="protein sequence ID" value="OQU79584"/>
    <property type="gene ID" value="SORBI_3008G165401"/>
</dbReference>
<dbReference type="Gene3D" id="3.40.395.10">
    <property type="entry name" value="Adenoviral Proteinase, Chain A"/>
    <property type="match status" value="2"/>
</dbReference>
<dbReference type="STRING" id="4558.A0A1Z5R738"/>
<dbReference type="SUPFAM" id="SSF56371">
    <property type="entry name" value="Ribosome inactivating proteins (RIP)"/>
    <property type="match status" value="1"/>
</dbReference>
<feature type="domain" description="Ubiquitin-like protease family profile" evidence="6">
    <location>
        <begin position="450"/>
        <end position="608"/>
    </location>
</feature>
<evidence type="ECO:0000259" key="6">
    <source>
        <dbReference type="PROSITE" id="PS50600"/>
    </source>
</evidence>
<evidence type="ECO:0000313" key="8">
    <source>
        <dbReference type="Proteomes" id="UP000000768"/>
    </source>
</evidence>
<reference evidence="8" key="2">
    <citation type="journal article" date="2018" name="Plant J.">
        <title>The Sorghum bicolor reference genome: improved assembly, gene annotations, a transcriptome atlas, and signatures of genome organization.</title>
        <authorList>
            <person name="McCormick R.F."/>
            <person name="Truong S.K."/>
            <person name="Sreedasyam A."/>
            <person name="Jenkins J."/>
            <person name="Shu S."/>
            <person name="Sims D."/>
            <person name="Kennedy M."/>
            <person name="Amirebrahimi M."/>
            <person name="Weers B.D."/>
            <person name="McKinley B."/>
            <person name="Mattison A."/>
            <person name="Morishige D.T."/>
            <person name="Grimwood J."/>
            <person name="Schmutz J."/>
            <person name="Mullet J.E."/>
        </authorList>
    </citation>
    <scope>NUCLEOTIDE SEQUENCE [LARGE SCALE GENOMIC DNA]</scope>
    <source>
        <strain evidence="8">cv. BTx623</strain>
    </source>
</reference>
<dbReference type="GO" id="GO:0019784">
    <property type="term" value="F:deNEDDylase activity"/>
    <property type="evidence" value="ECO:0000318"/>
    <property type="project" value="GO_Central"/>
</dbReference>
<dbReference type="PANTHER" id="PTHR46468">
    <property type="entry name" value="SENTRIN-SPECIFIC PROTEASE 8"/>
    <property type="match status" value="1"/>
</dbReference>
<sequence>MALTRKQDRLPSVPKSPRPRNTVSLSLDATEGFRDRYFKCQCHLYYWMLYNSRFRVRYGDHLIFTTPLSGTFYYVLRYRKQHVAFVIEARQAWMIGFCTKNGFFQVQSHDIEGLYMDSMQTKILPFSGNHKSISPSGAGSTIANIYAVRRLFDVMSNYSGPSHHHDSPELASLFGSAVVLLMEAKAWEIFMTHCNVMEGLFDEMLGGWAKRIINNWSAASQQLLYSVGDSDFLPHDCGIIQLNNIEDLLDVFIYLHVDGCFTRMFQHEPMDPEPRKLSWEQIDEGIGDGDIIVLKEPGPRFTGPSTSGVLRKRVTPDTRETIEERKKKKPKGLIGGGLGGEPAAPEVFMQWIKAHNDKQRCIDLFAFLDSLGLTVLDSKRQPANWPLWRLGDPEAKQKADCLKTEELNKDGNGKDDGMQKEELNAMANEIGDPASTSSTVKPDLSIRTKRGLRLSELASLEAGKHVSDGVINFLIQQYSEELLGKGIHDTVLIDSDTSFFLSQGNTTGAMEMCSNRIVIFPINSNEESYNPGGPSLWSVLVLDKWTKHGPRFIHYDSSGGANVPFAKQLATILNPFVPQGTSFFEGSIHEQLDSSDCGLYFVAVARLICRWRASSELSKEDWDSDLQSKTSTKKIAKFRKAIYCGLREHEETVPNNVRRQMNQYSNEIASLENGQFIDDGLINLIFEQCSQELVNNGINDVILADANVTFLFNNGNTAGALELCSNSLVIFPVNNNEELNRAGGGTHWSILVLDKLTNDGPRFVHHDSSGGANSPFAFRLADKLQPFVPPGTYFVEGETPQQINSFDCGIYAIAITKSICQWRTNRALGDDQDWSGYVWTAVNAETTTNLRLALHQELQQLQITDE</sequence>
<dbReference type="InterPro" id="IPR003653">
    <property type="entry name" value="Peptidase_C48_C"/>
</dbReference>
<dbReference type="GO" id="GO:0017148">
    <property type="term" value="P:negative regulation of translation"/>
    <property type="evidence" value="ECO:0007669"/>
    <property type="project" value="InterPro"/>
</dbReference>
<dbReference type="InParanoid" id="A0A1Z5R738"/>
<keyword evidence="3" id="KW-0378">Hydrolase</keyword>
<dbReference type="AlphaFoldDB" id="A0A1Z5R738"/>
<feature type="region of interest" description="Disordered" evidence="5">
    <location>
        <begin position="1"/>
        <end position="21"/>
    </location>
</feature>
<dbReference type="InterPro" id="IPR038765">
    <property type="entry name" value="Papain-like_cys_pep_sf"/>
</dbReference>
<keyword evidence="2" id="KW-0645">Protease</keyword>
<dbReference type="SUPFAM" id="SSF54001">
    <property type="entry name" value="Cysteine proteinases"/>
    <property type="match status" value="2"/>
</dbReference>
<evidence type="ECO:0000256" key="3">
    <source>
        <dbReference type="ARBA" id="ARBA00022801"/>
    </source>
</evidence>
<dbReference type="PROSITE" id="PS50600">
    <property type="entry name" value="ULP_PROTEASE"/>
    <property type="match status" value="2"/>
</dbReference>
<dbReference type="EMBL" id="CM000767">
    <property type="protein sequence ID" value="OQU79584.1"/>
    <property type="molecule type" value="Genomic_DNA"/>
</dbReference>
<evidence type="ECO:0000256" key="1">
    <source>
        <dbReference type="ARBA" id="ARBA00005234"/>
    </source>
</evidence>
<dbReference type="Proteomes" id="UP000000768">
    <property type="component" value="Chromosome 8"/>
</dbReference>
<evidence type="ECO:0000256" key="4">
    <source>
        <dbReference type="ARBA" id="ARBA00022807"/>
    </source>
</evidence>
<evidence type="ECO:0000256" key="2">
    <source>
        <dbReference type="ARBA" id="ARBA00022670"/>
    </source>
</evidence>
<dbReference type="InterPro" id="IPR036041">
    <property type="entry name" value="Ribosome-inact_prot_sf"/>
</dbReference>
<organism evidence="7 8">
    <name type="scientific">Sorghum bicolor</name>
    <name type="common">Sorghum</name>
    <name type="synonym">Sorghum vulgare</name>
    <dbReference type="NCBI Taxonomy" id="4558"/>
    <lineage>
        <taxon>Eukaryota</taxon>
        <taxon>Viridiplantae</taxon>
        <taxon>Streptophyta</taxon>
        <taxon>Embryophyta</taxon>
        <taxon>Tracheophyta</taxon>
        <taxon>Spermatophyta</taxon>
        <taxon>Magnoliopsida</taxon>
        <taxon>Liliopsida</taxon>
        <taxon>Poales</taxon>
        <taxon>Poaceae</taxon>
        <taxon>PACMAD clade</taxon>
        <taxon>Panicoideae</taxon>
        <taxon>Andropogonodae</taxon>
        <taxon>Andropogoneae</taxon>
        <taxon>Sorghinae</taxon>
        <taxon>Sorghum</taxon>
    </lineage>
</organism>
<gene>
    <name evidence="7" type="ORF">SORBI_3008G165401</name>
</gene>
<dbReference type="PANTHER" id="PTHR46468:SF1">
    <property type="entry name" value="SENTRIN-SPECIFIC PROTEASE 8"/>
    <property type="match status" value="1"/>
</dbReference>
<dbReference type="InterPro" id="IPR044613">
    <property type="entry name" value="Nep1/2-like"/>
</dbReference>
<accession>A0A1Z5R738</accession>
<dbReference type="GO" id="GO:0000338">
    <property type="term" value="P:protein deneddylation"/>
    <property type="evidence" value="ECO:0000318"/>
    <property type="project" value="GO_Central"/>
</dbReference>
<proteinExistence type="inferred from homology"/>
<dbReference type="GO" id="GO:0030598">
    <property type="term" value="F:rRNA N-glycosylase activity"/>
    <property type="evidence" value="ECO:0007669"/>
    <property type="project" value="InterPro"/>
</dbReference>